<keyword evidence="1" id="KW-1133">Transmembrane helix</keyword>
<accession>A0AA47KNV3</accession>
<keyword evidence="1" id="KW-0472">Membrane</keyword>
<organism evidence="2 3">
    <name type="scientific">Salinivibrio kushneri</name>
    <dbReference type="NCBI Taxonomy" id="1908198"/>
    <lineage>
        <taxon>Bacteria</taxon>
        <taxon>Pseudomonadati</taxon>
        <taxon>Pseudomonadota</taxon>
        <taxon>Gammaproteobacteria</taxon>
        <taxon>Vibrionales</taxon>
        <taxon>Vibrionaceae</taxon>
        <taxon>Salinivibrio</taxon>
    </lineage>
</organism>
<proteinExistence type="predicted"/>
<dbReference type="Proteomes" id="UP001164748">
    <property type="component" value="Plasmid unnamed"/>
</dbReference>
<dbReference type="AlphaFoldDB" id="A0AA47KNV3"/>
<feature type="transmembrane region" description="Helical" evidence="1">
    <location>
        <begin position="57"/>
        <end position="75"/>
    </location>
</feature>
<feature type="transmembrane region" description="Helical" evidence="1">
    <location>
        <begin position="82"/>
        <end position="100"/>
    </location>
</feature>
<sequence length="101" mass="10983">MKALSIILLTVQLVLIGFSHYYGGVASSEIQNIPTAADAQLHTVLYRVQHYSGLEEALGYLAAGAWLVTVIVLTIRKVTNTVWAQLSMLLPILASLILSFV</sequence>
<evidence type="ECO:0000256" key="1">
    <source>
        <dbReference type="SAM" id="Phobius"/>
    </source>
</evidence>
<evidence type="ECO:0000313" key="3">
    <source>
        <dbReference type="Proteomes" id="UP001164748"/>
    </source>
</evidence>
<keyword evidence="1" id="KW-0812">Transmembrane</keyword>
<keyword evidence="2" id="KW-0614">Plasmid</keyword>
<dbReference type="RefSeq" id="WP_269580311.1">
    <property type="nucleotide sequence ID" value="NZ_CP114589.1"/>
</dbReference>
<evidence type="ECO:0000313" key="2">
    <source>
        <dbReference type="EMBL" id="WBA10288.1"/>
    </source>
</evidence>
<reference evidence="2" key="1">
    <citation type="submission" date="2022-09" db="EMBL/GenBank/DDBJ databases">
        <authorList>
            <person name="Li Z.-J."/>
        </authorList>
    </citation>
    <scope>NUCLEOTIDE SEQUENCE</scope>
    <source>
        <strain evidence="2">TGB11</strain>
        <plasmid evidence="2">unnamed</plasmid>
    </source>
</reference>
<gene>
    <name evidence="2" type="ORF">N8M53_13095</name>
</gene>
<geneLocation type="plasmid" evidence="2 3">
    <name>unnamed</name>
</geneLocation>
<protein>
    <submittedName>
        <fullName evidence="2">Uncharacterized protein</fullName>
    </submittedName>
</protein>
<dbReference type="EMBL" id="CP114589">
    <property type="protein sequence ID" value="WBA10288.1"/>
    <property type="molecule type" value="Genomic_DNA"/>
</dbReference>
<name>A0AA47KNV3_9GAMM</name>